<accession>A0A9P9BVC7</accession>
<dbReference type="Pfam" id="PF00264">
    <property type="entry name" value="Tyrosinase"/>
    <property type="match status" value="1"/>
</dbReference>
<dbReference type="PANTHER" id="PTHR11474:SF125">
    <property type="entry name" value="N-ACETYL-6-HYDROXYTRYPTOPHAN OXIDASE IVOB-RELATED"/>
    <property type="match status" value="1"/>
</dbReference>
<dbReference type="EMBL" id="JAGTJQ010000002">
    <property type="protein sequence ID" value="KAH7038384.1"/>
    <property type="molecule type" value="Genomic_DNA"/>
</dbReference>
<keyword evidence="1" id="KW-0479">Metal-binding</keyword>
<dbReference type="Proteomes" id="UP000756346">
    <property type="component" value="Unassembled WGS sequence"/>
</dbReference>
<evidence type="ECO:0000256" key="3">
    <source>
        <dbReference type="SAM" id="SignalP"/>
    </source>
</evidence>
<dbReference type="InterPro" id="IPR002227">
    <property type="entry name" value="Tyrosinase_Cu-bd"/>
</dbReference>
<evidence type="ECO:0000256" key="2">
    <source>
        <dbReference type="ARBA" id="ARBA00023002"/>
    </source>
</evidence>
<name>A0A9P9BVC7_9PEZI</name>
<sequence>MHIASITVGLLGVLAAGVSSIPTSPAAGIATRQATCTTDNAIVRKEWTAMTRAERLAYISGIKCLQSLPSRFPAGLIPAAINNYDDFTAVHINQSFSIHISGTFLSWHREMLHILEGELHSKCNYPVQLGIPYWNWLKDPLLDVSPIFSGADDTLGSNGDPDPNPQPIQLTENVSIPHGTGGLCVTKGPFANMEIRFGPFSPLLIPGGVIPANWTASNPRCLTRDFNPYISTTHLNVAFVTLLQASLTIADFQDRLTPTALGVTGLGLHRAGHLALGGPASDFFASPQDPSFFLHHSQVDRMWTIWQDSDITSGRRYAYNGTSTTNSPVGVTPEVNNSTVITFGPLGESISLGEAADPMAGRYCYRYE</sequence>
<dbReference type="PROSITE" id="PS00498">
    <property type="entry name" value="TYROSINASE_2"/>
    <property type="match status" value="1"/>
</dbReference>
<evidence type="ECO:0000256" key="1">
    <source>
        <dbReference type="ARBA" id="ARBA00022723"/>
    </source>
</evidence>
<dbReference type="PANTHER" id="PTHR11474">
    <property type="entry name" value="TYROSINASE FAMILY MEMBER"/>
    <property type="match status" value="1"/>
</dbReference>
<comment type="caution">
    <text evidence="6">The sequence shown here is derived from an EMBL/GenBank/DDBJ whole genome shotgun (WGS) entry which is preliminary data.</text>
</comment>
<feature type="signal peptide" evidence="3">
    <location>
        <begin position="1"/>
        <end position="20"/>
    </location>
</feature>
<organism evidence="6 7">
    <name type="scientific">Microdochium trichocladiopsis</name>
    <dbReference type="NCBI Taxonomy" id="1682393"/>
    <lineage>
        <taxon>Eukaryota</taxon>
        <taxon>Fungi</taxon>
        <taxon>Dikarya</taxon>
        <taxon>Ascomycota</taxon>
        <taxon>Pezizomycotina</taxon>
        <taxon>Sordariomycetes</taxon>
        <taxon>Xylariomycetidae</taxon>
        <taxon>Xylariales</taxon>
        <taxon>Microdochiaceae</taxon>
        <taxon>Microdochium</taxon>
    </lineage>
</organism>
<evidence type="ECO:0000313" key="7">
    <source>
        <dbReference type="Proteomes" id="UP000756346"/>
    </source>
</evidence>
<dbReference type="SUPFAM" id="SSF48056">
    <property type="entry name" value="Di-copper centre-containing domain"/>
    <property type="match status" value="1"/>
</dbReference>
<gene>
    <name evidence="6" type="ORF">B0I36DRAFT_420844</name>
</gene>
<keyword evidence="3" id="KW-0732">Signal</keyword>
<dbReference type="Gene3D" id="1.10.1280.10">
    <property type="entry name" value="Di-copper center containing domain from catechol oxidase"/>
    <property type="match status" value="1"/>
</dbReference>
<keyword evidence="2" id="KW-0560">Oxidoreductase</keyword>
<dbReference type="RefSeq" id="XP_046017505.1">
    <property type="nucleotide sequence ID" value="XM_046162170.1"/>
</dbReference>
<evidence type="ECO:0000259" key="4">
    <source>
        <dbReference type="PROSITE" id="PS00497"/>
    </source>
</evidence>
<evidence type="ECO:0000259" key="5">
    <source>
        <dbReference type="PROSITE" id="PS00498"/>
    </source>
</evidence>
<proteinExistence type="predicted"/>
<feature type="chain" id="PRO_5040465882" description="Tyrosinase copper-binding domain-containing protein" evidence="3">
    <location>
        <begin position="21"/>
        <end position="368"/>
    </location>
</feature>
<protein>
    <recommendedName>
        <fullName evidence="4 5">Tyrosinase copper-binding domain-containing protein</fullName>
    </recommendedName>
</protein>
<dbReference type="GO" id="GO:0016491">
    <property type="term" value="F:oxidoreductase activity"/>
    <property type="evidence" value="ECO:0007669"/>
    <property type="project" value="UniProtKB-KW"/>
</dbReference>
<dbReference type="PROSITE" id="PS00497">
    <property type="entry name" value="TYROSINASE_1"/>
    <property type="match status" value="1"/>
</dbReference>
<dbReference type="InterPro" id="IPR050316">
    <property type="entry name" value="Tyrosinase/Hemocyanin"/>
</dbReference>
<dbReference type="GeneID" id="70191716"/>
<reference evidence="6" key="1">
    <citation type="journal article" date="2021" name="Nat. Commun.">
        <title>Genetic determinants of endophytism in the Arabidopsis root mycobiome.</title>
        <authorList>
            <person name="Mesny F."/>
            <person name="Miyauchi S."/>
            <person name="Thiergart T."/>
            <person name="Pickel B."/>
            <person name="Atanasova L."/>
            <person name="Karlsson M."/>
            <person name="Huettel B."/>
            <person name="Barry K.W."/>
            <person name="Haridas S."/>
            <person name="Chen C."/>
            <person name="Bauer D."/>
            <person name="Andreopoulos W."/>
            <person name="Pangilinan J."/>
            <person name="LaButti K."/>
            <person name="Riley R."/>
            <person name="Lipzen A."/>
            <person name="Clum A."/>
            <person name="Drula E."/>
            <person name="Henrissat B."/>
            <person name="Kohler A."/>
            <person name="Grigoriev I.V."/>
            <person name="Martin F.M."/>
            <person name="Hacquard S."/>
        </authorList>
    </citation>
    <scope>NUCLEOTIDE SEQUENCE</scope>
    <source>
        <strain evidence="6">MPI-CAGE-CH-0230</strain>
    </source>
</reference>
<dbReference type="InterPro" id="IPR008922">
    <property type="entry name" value="Di-copper_centre_dom_sf"/>
</dbReference>
<dbReference type="GO" id="GO:0046872">
    <property type="term" value="F:metal ion binding"/>
    <property type="evidence" value="ECO:0007669"/>
    <property type="project" value="UniProtKB-KW"/>
</dbReference>
<keyword evidence="7" id="KW-1185">Reference proteome</keyword>
<dbReference type="PRINTS" id="PR00092">
    <property type="entry name" value="TYROSINASE"/>
</dbReference>
<feature type="domain" description="Tyrosinase copper-binding" evidence="5">
    <location>
        <begin position="289"/>
        <end position="300"/>
    </location>
</feature>
<dbReference type="AlphaFoldDB" id="A0A9P9BVC7"/>
<dbReference type="OrthoDB" id="6132182at2759"/>
<feature type="domain" description="Tyrosinase copper-binding" evidence="4">
    <location>
        <begin position="99"/>
        <end position="116"/>
    </location>
</feature>
<evidence type="ECO:0000313" key="6">
    <source>
        <dbReference type="EMBL" id="KAH7038384.1"/>
    </source>
</evidence>